<dbReference type="AlphaFoldDB" id="A0A5B6TCF4"/>
<evidence type="ECO:0000313" key="7">
    <source>
        <dbReference type="Proteomes" id="UP000324133"/>
    </source>
</evidence>
<dbReference type="PRINTS" id="PR00081">
    <property type="entry name" value="GDHRDH"/>
</dbReference>
<keyword evidence="2" id="KW-0560">Oxidoreductase</keyword>
<feature type="compositionally biased region" description="Basic and acidic residues" evidence="4">
    <location>
        <begin position="268"/>
        <end position="294"/>
    </location>
</feature>
<dbReference type="PANTHER" id="PTHR44196">
    <property type="entry name" value="DEHYDROGENASE/REDUCTASE SDR FAMILY MEMBER 7B"/>
    <property type="match status" value="1"/>
</dbReference>
<keyword evidence="5" id="KW-0812">Transmembrane</keyword>
<dbReference type="NCBIfam" id="NF005495">
    <property type="entry name" value="PRK07109.1"/>
    <property type="match status" value="1"/>
</dbReference>
<dbReference type="GO" id="GO:0016020">
    <property type="term" value="C:membrane"/>
    <property type="evidence" value="ECO:0007669"/>
    <property type="project" value="TreeGrafter"/>
</dbReference>
<dbReference type="Pfam" id="PF00106">
    <property type="entry name" value="adh_short"/>
    <property type="match status" value="1"/>
</dbReference>
<dbReference type="InterPro" id="IPR002347">
    <property type="entry name" value="SDR_fam"/>
</dbReference>
<dbReference type="PANTHER" id="PTHR44196:SF1">
    <property type="entry name" value="DEHYDROGENASE_REDUCTASE SDR FAMILY MEMBER 7B"/>
    <property type="match status" value="1"/>
</dbReference>
<dbReference type="PRINTS" id="PR00080">
    <property type="entry name" value="SDRFAMILY"/>
</dbReference>
<dbReference type="GO" id="GO:0016491">
    <property type="term" value="F:oxidoreductase activity"/>
    <property type="evidence" value="ECO:0007669"/>
    <property type="project" value="UniProtKB-KW"/>
</dbReference>
<protein>
    <submittedName>
        <fullName evidence="6">SDR family oxidoreductase</fullName>
    </submittedName>
</protein>
<feature type="region of interest" description="Disordered" evidence="4">
    <location>
        <begin position="267"/>
        <end position="295"/>
    </location>
</feature>
<feature type="transmembrane region" description="Helical" evidence="5">
    <location>
        <begin position="309"/>
        <end position="329"/>
    </location>
</feature>
<reference evidence="6 7" key="1">
    <citation type="submission" date="2019-07" db="EMBL/GenBank/DDBJ databases">
        <title>Rufibacter sp. nov., isolated from lake sediment.</title>
        <authorList>
            <person name="Qu J.-H."/>
        </authorList>
    </citation>
    <scope>NUCLEOTIDE SEQUENCE [LARGE SCALE GENOMIC DNA]</scope>
    <source>
        <strain evidence="6 7">NBS58-1</strain>
    </source>
</reference>
<evidence type="ECO:0000313" key="6">
    <source>
        <dbReference type="EMBL" id="KAA3438149.1"/>
    </source>
</evidence>
<dbReference type="OrthoDB" id="9775296at2"/>
<evidence type="ECO:0000256" key="2">
    <source>
        <dbReference type="ARBA" id="ARBA00023002"/>
    </source>
</evidence>
<evidence type="ECO:0000256" key="4">
    <source>
        <dbReference type="SAM" id="MobiDB-lite"/>
    </source>
</evidence>
<dbReference type="Proteomes" id="UP000324133">
    <property type="component" value="Unassembled WGS sequence"/>
</dbReference>
<sequence length="392" mass="42422">MNYSLKPLNEQVIVITGASSGIGLATAQAAAKKGAKVVLAARNREALAQIEQEIRNEGGEAIHVAADVGRWEQVQWIADAALRHFGRIDTWVNDAGVSIYGRLSQVSDEDNKRLFDTNFWGVVYGSLAAAYHMRGKGGAIINVGSELSDVAIQVQGMYSASKHAVKGFTDALRIELLEDQEPISVTLIKPAGIDTPYPEHAKNYTGQVQTLPAPVYMPEEVANAILHAAENPHRDIMVGGGAKVMSTLNKRIPGVMDWVSAKMMTKGQLKEEADTTRKDSLHRPGSDGRVHGNHDGYVMKTSLYTRAVMHPKVTSALALAAGAAVYALINNSKRKGQTRSNGTHLSTDEYQATSSYSVNTTYPDNTSFAEDDRFPDVNNAPDTSIYPEGGRI</sequence>
<evidence type="ECO:0000256" key="5">
    <source>
        <dbReference type="SAM" id="Phobius"/>
    </source>
</evidence>
<dbReference type="RefSeq" id="WP_149091209.1">
    <property type="nucleotide sequence ID" value="NZ_VKKY01000002.1"/>
</dbReference>
<dbReference type="Gene3D" id="3.40.50.720">
    <property type="entry name" value="NAD(P)-binding Rossmann-like Domain"/>
    <property type="match status" value="1"/>
</dbReference>
<dbReference type="SUPFAM" id="SSF51735">
    <property type="entry name" value="NAD(P)-binding Rossmann-fold domains"/>
    <property type="match status" value="1"/>
</dbReference>
<keyword evidence="5" id="KW-0472">Membrane</keyword>
<keyword evidence="5" id="KW-1133">Transmembrane helix</keyword>
<proteinExistence type="inferred from homology"/>
<comment type="similarity">
    <text evidence="1 3">Belongs to the short-chain dehydrogenases/reductases (SDR) family.</text>
</comment>
<dbReference type="PROSITE" id="PS00061">
    <property type="entry name" value="ADH_SHORT"/>
    <property type="match status" value="1"/>
</dbReference>
<feature type="region of interest" description="Disordered" evidence="4">
    <location>
        <begin position="368"/>
        <end position="392"/>
    </location>
</feature>
<dbReference type="InterPro" id="IPR036291">
    <property type="entry name" value="NAD(P)-bd_dom_sf"/>
</dbReference>
<evidence type="ECO:0000256" key="1">
    <source>
        <dbReference type="ARBA" id="ARBA00006484"/>
    </source>
</evidence>
<gene>
    <name evidence="6" type="ORF">FOA19_12860</name>
</gene>
<organism evidence="6 7">
    <name type="scientific">Rufibacter hautae</name>
    <dbReference type="NCBI Taxonomy" id="2595005"/>
    <lineage>
        <taxon>Bacteria</taxon>
        <taxon>Pseudomonadati</taxon>
        <taxon>Bacteroidota</taxon>
        <taxon>Cytophagia</taxon>
        <taxon>Cytophagales</taxon>
        <taxon>Hymenobacteraceae</taxon>
        <taxon>Rufibacter</taxon>
    </lineage>
</organism>
<dbReference type="InterPro" id="IPR020904">
    <property type="entry name" value="Sc_DH/Rdtase_CS"/>
</dbReference>
<evidence type="ECO:0000256" key="3">
    <source>
        <dbReference type="RuleBase" id="RU000363"/>
    </source>
</evidence>
<keyword evidence="7" id="KW-1185">Reference proteome</keyword>
<dbReference type="EMBL" id="VKKY01000002">
    <property type="protein sequence ID" value="KAA3438149.1"/>
    <property type="molecule type" value="Genomic_DNA"/>
</dbReference>
<comment type="caution">
    <text evidence="6">The sequence shown here is derived from an EMBL/GenBank/DDBJ whole genome shotgun (WGS) entry which is preliminary data.</text>
</comment>
<accession>A0A5B6TCF4</accession>
<name>A0A5B6TCF4_9BACT</name>